<evidence type="ECO:0008006" key="4">
    <source>
        <dbReference type="Google" id="ProtNLM"/>
    </source>
</evidence>
<reference evidence="2 3" key="1">
    <citation type="submission" date="2019-02" db="EMBL/GenBank/DDBJ databases">
        <title>Draft Genome Sequences of Six Type Strains of the Genus Massilia.</title>
        <authorList>
            <person name="Miess H."/>
            <person name="Frediansyhah A."/>
            <person name="Gross H."/>
        </authorList>
    </citation>
    <scope>NUCLEOTIDE SEQUENCE [LARGE SCALE GENOMIC DNA]</scope>
    <source>
        <strain evidence="2 3">DSM 17473</strain>
    </source>
</reference>
<dbReference type="EMBL" id="CP035913">
    <property type="protein sequence ID" value="QBE65098.1"/>
    <property type="molecule type" value="Genomic_DNA"/>
</dbReference>
<dbReference type="AlphaFoldDB" id="A0A4P6L2M3"/>
<proteinExistence type="predicted"/>
<protein>
    <recommendedName>
        <fullName evidence="4">HEAT repeat domain-containing protein</fullName>
    </recommendedName>
</protein>
<accession>A0A4P6L2M3</accession>
<dbReference type="KEGG" id="plue:EWM63_20610"/>
<dbReference type="InterPro" id="IPR016024">
    <property type="entry name" value="ARM-type_fold"/>
</dbReference>
<dbReference type="Proteomes" id="UP000290637">
    <property type="component" value="Chromosome"/>
</dbReference>
<organism evidence="2 3">
    <name type="scientific">Pseudoduganella lutea</name>
    <dbReference type="NCBI Taxonomy" id="321985"/>
    <lineage>
        <taxon>Bacteria</taxon>
        <taxon>Pseudomonadati</taxon>
        <taxon>Pseudomonadota</taxon>
        <taxon>Betaproteobacteria</taxon>
        <taxon>Burkholderiales</taxon>
        <taxon>Oxalobacteraceae</taxon>
        <taxon>Telluria group</taxon>
        <taxon>Pseudoduganella</taxon>
    </lineage>
</organism>
<dbReference type="RefSeq" id="WP_130188210.1">
    <property type="nucleotide sequence ID" value="NZ_CP035913.1"/>
</dbReference>
<sequence>MQRLFQRRQATTNILPPAKRIHLNAHLRALGSETDADTIRNAMRHRDGYVREAALIRCTELGLAQLLPNVAERLNDWVPQIRHAARCAMLELLVAADAPLALGVLLDVQRLAGALREDHSAWIARFECALLEKIGVAMLFDATRDAALKISRASFDLLARHRAVDARTLALAALHSRRDVVLALRALDAFAPRAGEASPEARDIYLLAMRSSYGAVRARALPWLLSMSPGDVAEQAVIDALLDSQSGTRIAVAAYLRNTGFDLRAHYRGLLVAGTLPARRLATALMSVADLRDVDDLPFIQGFTASPAAPLRRAGYLGWLRIAPHDATSSLTRARRNTCRRPPAGPPSKRWPASVHG</sequence>
<dbReference type="SUPFAM" id="SSF48371">
    <property type="entry name" value="ARM repeat"/>
    <property type="match status" value="1"/>
</dbReference>
<evidence type="ECO:0000313" key="2">
    <source>
        <dbReference type="EMBL" id="QBE65098.1"/>
    </source>
</evidence>
<evidence type="ECO:0000313" key="3">
    <source>
        <dbReference type="Proteomes" id="UP000290637"/>
    </source>
</evidence>
<keyword evidence="3" id="KW-1185">Reference proteome</keyword>
<gene>
    <name evidence="2" type="ORF">EWM63_20610</name>
</gene>
<dbReference type="OrthoDB" id="6534366at2"/>
<evidence type="ECO:0000256" key="1">
    <source>
        <dbReference type="SAM" id="MobiDB-lite"/>
    </source>
</evidence>
<name>A0A4P6L2M3_9BURK</name>
<feature type="region of interest" description="Disordered" evidence="1">
    <location>
        <begin position="331"/>
        <end position="357"/>
    </location>
</feature>